<dbReference type="Pfam" id="PF14759">
    <property type="entry name" value="Reductase_C"/>
    <property type="match status" value="1"/>
</dbReference>
<organism evidence="11 12">
    <name type="scientific">Stentor coeruleus</name>
    <dbReference type="NCBI Taxonomy" id="5963"/>
    <lineage>
        <taxon>Eukaryota</taxon>
        <taxon>Sar</taxon>
        <taxon>Alveolata</taxon>
        <taxon>Ciliophora</taxon>
        <taxon>Postciliodesmatophora</taxon>
        <taxon>Heterotrichea</taxon>
        <taxon>Heterotrichida</taxon>
        <taxon>Stentoridae</taxon>
        <taxon>Stentor</taxon>
    </lineage>
</organism>
<evidence type="ECO:0000256" key="2">
    <source>
        <dbReference type="ARBA" id="ARBA00006442"/>
    </source>
</evidence>
<evidence type="ECO:0000313" key="11">
    <source>
        <dbReference type="EMBL" id="OMJ94535.1"/>
    </source>
</evidence>
<dbReference type="InterPro" id="IPR050446">
    <property type="entry name" value="FAD-oxidoreductase/Apoptosis"/>
</dbReference>
<dbReference type="InterPro" id="IPR017941">
    <property type="entry name" value="Rieske_2Fe-2S"/>
</dbReference>
<dbReference type="InterPro" id="IPR036922">
    <property type="entry name" value="Rieske_2Fe-2S_sf"/>
</dbReference>
<dbReference type="PROSITE" id="PS51296">
    <property type="entry name" value="RIESKE"/>
    <property type="match status" value="1"/>
</dbReference>
<dbReference type="Pfam" id="PF00355">
    <property type="entry name" value="Rieske"/>
    <property type="match status" value="1"/>
</dbReference>
<feature type="domain" description="Rieske" evidence="10">
    <location>
        <begin position="58"/>
        <end position="156"/>
    </location>
</feature>
<dbReference type="SUPFAM" id="SSF50022">
    <property type="entry name" value="ISP domain"/>
    <property type="match status" value="1"/>
</dbReference>
<name>A0A1R2CZW3_9CILI</name>
<evidence type="ECO:0000256" key="6">
    <source>
        <dbReference type="ARBA" id="ARBA00022827"/>
    </source>
</evidence>
<dbReference type="Gene3D" id="3.30.390.30">
    <property type="match status" value="1"/>
</dbReference>
<comment type="caution">
    <text evidence="11">The sequence shown here is derived from an EMBL/GenBank/DDBJ whole genome shotgun (WGS) entry which is preliminary data.</text>
</comment>
<keyword evidence="6" id="KW-0274">FAD</keyword>
<dbReference type="PANTHER" id="PTHR43557:SF2">
    <property type="entry name" value="RIESKE DOMAIN-CONTAINING PROTEIN-RELATED"/>
    <property type="match status" value="1"/>
</dbReference>
<evidence type="ECO:0000259" key="10">
    <source>
        <dbReference type="PROSITE" id="PS51296"/>
    </source>
</evidence>
<keyword evidence="12" id="KW-1185">Reference proteome</keyword>
<dbReference type="PRINTS" id="PR00411">
    <property type="entry name" value="PNDRDTASEI"/>
</dbReference>
<dbReference type="Pfam" id="PF07992">
    <property type="entry name" value="Pyr_redox_2"/>
    <property type="match status" value="1"/>
</dbReference>
<evidence type="ECO:0000256" key="5">
    <source>
        <dbReference type="ARBA" id="ARBA00022723"/>
    </source>
</evidence>
<keyword evidence="5" id="KW-0479">Metal-binding</keyword>
<dbReference type="EMBL" id="MPUH01000025">
    <property type="protein sequence ID" value="OMJ94535.1"/>
    <property type="molecule type" value="Genomic_DNA"/>
</dbReference>
<evidence type="ECO:0000256" key="9">
    <source>
        <dbReference type="ARBA" id="ARBA00023014"/>
    </source>
</evidence>
<accession>A0A1R2CZW3</accession>
<sequence length="616" mass="67837">MFYSRLLKNAFSLASRLRVPKFERVDYSQFLKLGAISTGLAAYSFSTVMCNDDPVREIEVGNTADIPEGSMRKMQIGENQDNFILVSKVCGKIYATGGKCSHYGAPLQMGYLDGFSVICPWHAAAFDVRTGEIFHAPGLDSIPTYKVTESNGKVIVHIPESKINSVSGSFRSKKMVKRDPNDNRVFVVVGGGAAGSTGVETLRKEGYTGRIIFVTSENILPYDRVVISKNFKVKAEELVFRSQEFYQEFDIEMKTGTEVVDIDADHKVLKLKNGQEIHYDKVLLATGCSARVPGPFKKYTSNFSNVFTLRSAADHDKIRQSIAKANKITIIGAGFLGLEAAKNIRTTWPEKEVTIIDLEQKPLANILGEEISEQILTTQKINGVHLITGQQIGSFEGKDGVITGINLPTHASYGVSENSTLVETDYVIFATGAQVNTAYIPGNLTNIDGSIRVNSHFQSENPYIYAAGDIAQFPSLLSESRERVEHWAVAEQQGRIAALNMLGKGNNYLDVPFFWSNQFLNVSFAGFSSGHDSTFTESNGENDPSKTARITYFFKGERCIGVSSVNWPGSVLRLKIALHRGLMPSKKEIINGSVRFSSIIERVKNSNPCGANCCRN</sequence>
<dbReference type="PANTHER" id="PTHR43557">
    <property type="entry name" value="APOPTOSIS-INDUCING FACTOR 1"/>
    <property type="match status" value="1"/>
</dbReference>
<gene>
    <name evidence="11" type="ORF">SteCoe_2320</name>
</gene>
<evidence type="ECO:0000256" key="7">
    <source>
        <dbReference type="ARBA" id="ARBA00023002"/>
    </source>
</evidence>
<dbReference type="GO" id="GO:0051537">
    <property type="term" value="F:2 iron, 2 sulfur cluster binding"/>
    <property type="evidence" value="ECO:0007669"/>
    <property type="project" value="UniProtKB-KW"/>
</dbReference>
<keyword evidence="7" id="KW-0560">Oxidoreductase</keyword>
<dbReference type="InterPro" id="IPR028202">
    <property type="entry name" value="Reductase_C"/>
</dbReference>
<keyword evidence="4" id="KW-0001">2Fe-2S</keyword>
<dbReference type="InterPro" id="IPR036188">
    <property type="entry name" value="FAD/NAD-bd_sf"/>
</dbReference>
<evidence type="ECO:0000256" key="4">
    <source>
        <dbReference type="ARBA" id="ARBA00022714"/>
    </source>
</evidence>
<evidence type="ECO:0000256" key="1">
    <source>
        <dbReference type="ARBA" id="ARBA00001974"/>
    </source>
</evidence>
<dbReference type="OrthoDB" id="432169at2759"/>
<dbReference type="GO" id="GO:0016651">
    <property type="term" value="F:oxidoreductase activity, acting on NAD(P)H"/>
    <property type="evidence" value="ECO:0007669"/>
    <property type="project" value="TreeGrafter"/>
</dbReference>
<evidence type="ECO:0000256" key="8">
    <source>
        <dbReference type="ARBA" id="ARBA00023004"/>
    </source>
</evidence>
<keyword evidence="3" id="KW-0285">Flavoprotein</keyword>
<keyword evidence="9" id="KW-0411">Iron-sulfur</keyword>
<reference evidence="11 12" key="1">
    <citation type="submission" date="2016-11" db="EMBL/GenBank/DDBJ databases">
        <title>The macronuclear genome of Stentor coeruleus: a giant cell with tiny introns.</title>
        <authorList>
            <person name="Slabodnick M."/>
            <person name="Ruby J.G."/>
            <person name="Reiff S.B."/>
            <person name="Swart E.C."/>
            <person name="Gosai S."/>
            <person name="Prabakaran S."/>
            <person name="Witkowska E."/>
            <person name="Larue G.E."/>
            <person name="Fisher S."/>
            <person name="Freeman R.M."/>
            <person name="Gunawardena J."/>
            <person name="Chu W."/>
            <person name="Stover N.A."/>
            <person name="Gregory B.D."/>
            <person name="Nowacki M."/>
            <person name="Derisi J."/>
            <person name="Roy S.W."/>
            <person name="Marshall W.F."/>
            <person name="Sood P."/>
        </authorList>
    </citation>
    <scope>NUCLEOTIDE SEQUENCE [LARGE SCALE GENOMIC DNA]</scope>
    <source>
        <strain evidence="11">WM001</strain>
    </source>
</reference>
<dbReference type="SUPFAM" id="SSF55424">
    <property type="entry name" value="FAD/NAD-linked reductases, dimerisation (C-terminal) domain"/>
    <property type="match status" value="1"/>
</dbReference>
<dbReference type="GO" id="GO:0046872">
    <property type="term" value="F:metal ion binding"/>
    <property type="evidence" value="ECO:0007669"/>
    <property type="project" value="UniProtKB-KW"/>
</dbReference>
<evidence type="ECO:0000313" key="12">
    <source>
        <dbReference type="Proteomes" id="UP000187209"/>
    </source>
</evidence>
<dbReference type="Gene3D" id="3.50.50.60">
    <property type="entry name" value="FAD/NAD(P)-binding domain"/>
    <property type="match status" value="2"/>
</dbReference>
<dbReference type="SUPFAM" id="SSF51905">
    <property type="entry name" value="FAD/NAD(P)-binding domain"/>
    <property type="match status" value="2"/>
</dbReference>
<dbReference type="AlphaFoldDB" id="A0A1R2CZW3"/>
<proteinExistence type="inferred from homology"/>
<keyword evidence="8" id="KW-0408">Iron</keyword>
<dbReference type="GO" id="GO:0005737">
    <property type="term" value="C:cytoplasm"/>
    <property type="evidence" value="ECO:0007669"/>
    <property type="project" value="TreeGrafter"/>
</dbReference>
<dbReference type="Proteomes" id="UP000187209">
    <property type="component" value="Unassembled WGS sequence"/>
</dbReference>
<protein>
    <recommendedName>
        <fullName evidence="10">Rieske domain-containing protein</fullName>
    </recommendedName>
</protein>
<dbReference type="Gene3D" id="2.102.10.10">
    <property type="entry name" value="Rieske [2Fe-2S] iron-sulphur domain"/>
    <property type="match status" value="1"/>
</dbReference>
<dbReference type="InterPro" id="IPR016156">
    <property type="entry name" value="FAD/NAD-linked_Rdtase_dimer_sf"/>
</dbReference>
<dbReference type="PRINTS" id="PR00368">
    <property type="entry name" value="FADPNR"/>
</dbReference>
<evidence type="ECO:0000256" key="3">
    <source>
        <dbReference type="ARBA" id="ARBA00022630"/>
    </source>
</evidence>
<comment type="similarity">
    <text evidence="2">Belongs to the FAD-dependent oxidoreductase family.</text>
</comment>
<comment type="cofactor">
    <cofactor evidence="1">
        <name>FAD</name>
        <dbReference type="ChEBI" id="CHEBI:57692"/>
    </cofactor>
</comment>
<dbReference type="InterPro" id="IPR023753">
    <property type="entry name" value="FAD/NAD-binding_dom"/>
</dbReference>